<sequence length="403" mass="44362">MAVKTDWSEHRNRYAEMRAVGEKISIKEYALTYGLNPNTARRYLGEGTTQLGKVQDQRSADQIVKKAGKRSNDQKKSGKRKSDHKPSKKNKNLSQEINELSLQVKEAGRHARVEAGQTEEAVLVGKLINAVSTKTKSGRTRDQYMAGSQILEASIIPSDEDMEEARKLIAAAGVDDIEAMAIESSLVNLFCLNRTVKAVLTFLTEQPPASGDDDESGPNPITKALSVAAAAAGAINDTARSLAGIRQSYAKNKREQELHDRKTEEPERIMQAYQQRKENGWSAVDTAIYIETHGYKVPALLMEMARKEVKDGESDKVKAVAYDPEELDRQAREARAIRHAQHEQLMAEKREAVNLLVDGGGFGDVAADGSLNDINLTAQFADDEIPDDEVNNLLYGGDDGSHN</sequence>
<name>A0A7X1BVM9_9ENTR</name>
<evidence type="ECO:0000313" key="3">
    <source>
        <dbReference type="Proteomes" id="UP000548504"/>
    </source>
</evidence>
<comment type="caution">
    <text evidence="2">The sequence shown here is derived from an EMBL/GenBank/DDBJ whole genome shotgun (WGS) entry which is preliminary data.</text>
</comment>
<reference evidence="2 3" key="1">
    <citation type="submission" date="2020-08" db="EMBL/GenBank/DDBJ databases">
        <title>Emergence and comparative genomics analysis of Citrobacter in Fennec fox imported from North Africa to China.</title>
        <authorList>
            <person name="Zheng B."/>
        </authorList>
    </citation>
    <scope>NUCLEOTIDE SEQUENCE [LARGE SCALE GENOMIC DNA]</scope>
    <source>
        <strain evidence="2 3">FF141</strain>
    </source>
</reference>
<dbReference type="EMBL" id="JACLAG010000010">
    <property type="protein sequence ID" value="MBC2622753.1"/>
    <property type="molecule type" value="Genomic_DNA"/>
</dbReference>
<organism evidence="2 3">
    <name type="scientific">Citrobacter cronae</name>
    <dbReference type="NCBI Taxonomy" id="1748967"/>
    <lineage>
        <taxon>Bacteria</taxon>
        <taxon>Pseudomonadati</taxon>
        <taxon>Pseudomonadota</taxon>
        <taxon>Gammaproteobacteria</taxon>
        <taxon>Enterobacterales</taxon>
        <taxon>Enterobacteriaceae</taxon>
        <taxon>Citrobacter</taxon>
        <taxon>Citrobacter freundii complex</taxon>
    </lineage>
</organism>
<accession>A0A7X1BVM9</accession>
<dbReference type="AlphaFoldDB" id="A0A7X1BVM9"/>
<evidence type="ECO:0008006" key="4">
    <source>
        <dbReference type="Google" id="ProtNLM"/>
    </source>
</evidence>
<dbReference type="RefSeq" id="WP_185656614.1">
    <property type="nucleotide sequence ID" value="NZ_JACLAG010000010.1"/>
</dbReference>
<feature type="region of interest" description="Disordered" evidence="1">
    <location>
        <begin position="50"/>
        <end position="95"/>
    </location>
</feature>
<proteinExistence type="predicted"/>
<protein>
    <recommendedName>
        <fullName evidence="4">Terminase</fullName>
    </recommendedName>
</protein>
<feature type="compositionally biased region" description="Basic residues" evidence="1">
    <location>
        <begin position="77"/>
        <end position="91"/>
    </location>
</feature>
<gene>
    <name evidence="2" type="ORF">H7I73_24235</name>
</gene>
<dbReference type="Proteomes" id="UP000548504">
    <property type="component" value="Unassembled WGS sequence"/>
</dbReference>
<evidence type="ECO:0000256" key="1">
    <source>
        <dbReference type="SAM" id="MobiDB-lite"/>
    </source>
</evidence>
<evidence type="ECO:0000313" key="2">
    <source>
        <dbReference type="EMBL" id="MBC2622753.1"/>
    </source>
</evidence>